<evidence type="ECO:0000256" key="2">
    <source>
        <dbReference type="ARBA" id="ARBA00022801"/>
    </source>
</evidence>
<evidence type="ECO:0000256" key="3">
    <source>
        <dbReference type="ARBA" id="ARBA00023080"/>
    </source>
</evidence>
<keyword evidence="5" id="KW-1185">Reference proteome</keyword>
<gene>
    <name evidence="4" type="ORF">B0D71_13605</name>
</gene>
<keyword evidence="2" id="KW-0378">Hydrolase</keyword>
<sequence>MKIRFLSGNQHKLEEVRKILEPAGVEVLAVKEKIEELQTEDVERLVRDKLSKAFSIIGRPLFVEHTGLYLAGMNGLPAGLTQIFWDKLEADKFTALVRGLGDASVTAKTVLGYCDGRQIHMFSGEVQGTVPAAPAGPRDFQWDCVFIPNGHTETFAEMGERKNEISMRRKALDAFAEFLKSEKGMA</sequence>
<protein>
    <submittedName>
        <fullName evidence="4">Non-canonical purine NTP pyrophosphatase</fullName>
    </submittedName>
</protein>
<comment type="caution">
    <text evidence="4">The sequence shown here is derived from an EMBL/GenBank/DDBJ whole genome shotgun (WGS) entry which is preliminary data.</text>
</comment>
<accession>A0A2S3VR94</accession>
<dbReference type="AlphaFoldDB" id="A0A2S3VR94"/>
<evidence type="ECO:0000313" key="5">
    <source>
        <dbReference type="Proteomes" id="UP000237440"/>
    </source>
</evidence>
<dbReference type="Pfam" id="PF01725">
    <property type="entry name" value="Ham1p_like"/>
    <property type="match status" value="1"/>
</dbReference>
<dbReference type="GO" id="GO:0047429">
    <property type="term" value="F:nucleoside triphosphate diphosphatase activity"/>
    <property type="evidence" value="ECO:0007669"/>
    <property type="project" value="InterPro"/>
</dbReference>
<proteinExistence type="inferred from homology"/>
<dbReference type="SUPFAM" id="SSF52972">
    <property type="entry name" value="ITPase-like"/>
    <property type="match status" value="1"/>
</dbReference>
<evidence type="ECO:0000313" key="4">
    <source>
        <dbReference type="EMBL" id="POF42447.1"/>
    </source>
</evidence>
<dbReference type="GO" id="GO:0009117">
    <property type="term" value="P:nucleotide metabolic process"/>
    <property type="evidence" value="ECO:0007669"/>
    <property type="project" value="UniProtKB-KW"/>
</dbReference>
<dbReference type="PANTHER" id="PTHR11067">
    <property type="entry name" value="INOSINE TRIPHOSPHATE PYROPHOSPHATASE/HAM1 PROTEIN"/>
    <property type="match status" value="1"/>
</dbReference>
<dbReference type="OrthoDB" id="9795331at2"/>
<dbReference type="GO" id="GO:0005737">
    <property type="term" value="C:cytoplasm"/>
    <property type="evidence" value="ECO:0007669"/>
    <property type="project" value="TreeGrafter"/>
</dbReference>
<reference evidence="5" key="1">
    <citation type="submission" date="2017-02" db="EMBL/GenBank/DDBJ databases">
        <authorList>
            <person name="Furmanczyk E.M."/>
        </authorList>
    </citation>
    <scope>NUCLEOTIDE SEQUENCE [LARGE SCALE GENOMIC DNA]</scope>
    <source>
        <strain evidence="5">AP3_22</strain>
    </source>
</reference>
<dbReference type="PANTHER" id="PTHR11067:SF9">
    <property type="entry name" value="INOSINE TRIPHOSPHATE PYROPHOSPHATASE"/>
    <property type="match status" value="1"/>
</dbReference>
<dbReference type="EMBL" id="MUJK01000003">
    <property type="protein sequence ID" value="POF42447.1"/>
    <property type="molecule type" value="Genomic_DNA"/>
</dbReference>
<organism evidence="4 5">
    <name type="scientific">Pseudomonas laurylsulfativorans</name>
    <dbReference type="NCBI Taxonomy" id="1943631"/>
    <lineage>
        <taxon>Bacteria</taxon>
        <taxon>Pseudomonadati</taxon>
        <taxon>Pseudomonadota</taxon>
        <taxon>Gammaproteobacteria</taxon>
        <taxon>Pseudomonadales</taxon>
        <taxon>Pseudomonadaceae</taxon>
        <taxon>Pseudomonas</taxon>
    </lineage>
</organism>
<evidence type="ECO:0000256" key="1">
    <source>
        <dbReference type="ARBA" id="ARBA00008023"/>
    </source>
</evidence>
<name>A0A2S3VR94_9PSED</name>
<dbReference type="Proteomes" id="UP000237440">
    <property type="component" value="Unassembled WGS sequence"/>
</dbReference>
<dbReference type="InterPro" id="IPR002637">
    <property type="entry name" value="RdgB/HAM1"/>
</dbReference>
<dbReference type="InterPro" id="IPR029001">
    <property type="entry name" value="ITPase-like_fam"/>
</dbReference>
<dbReference type="Gene3D" id="3.90.950.10">
    <property type="match status" value="1"/>
</dbReference>
<dbReference type="RefSeq" id="WP_103395238.1">
    <property type="nucleotide sequence ID" value="NZ_MUJK01000003.1"/>
</dbReference>
<dbReference type="CDD" id="cd00515">
    <property type="entry name" value="HAM1"/>
    <property type="match status" value="1"/>
</dbReference>
<keyword evidence="3" id="KW-0546">Nucleotide metabolism</keyword>
<comment type="similarity">
    <text evidence="1">Belongs to the HAM1 NTPase family.</text>
</comment>
<dbReference type="GO" id="GO:0009143">
    <property type="term" value="P:nucleoside triphosphate catabolic process"/>
    <property type="evidence" value="ECO:0007669"/>
    <property type="project" value="InterPro"/>
</dbReference>